<protein>
    <submittedName>
        <fullName evidence="1">Uncharacterized protein</fullName>
    </submittedName>
</protein>
<sequence length="66" mass="7793">MEKVRLVDDVFSIAESKNFLKEEWAEGQYKIYEIVGVSPYAIIGKSITSRELEYFKPTESRKLFWV</sequence>
<accession>A0A9E7DTQ9</accession>
<evidence type="ECO:0000313" key="2">
    <source>
        <dbReference type="Proteomes" id="UP001057485"/>
    </source>
</evidence>
<proteinExistence type="predicted"/>
<organism evidence="1 2">
    <name type="scientific">Enterococcus phage vB_OCPT_Car</name>
    <dbReference type="NCBI Taxonomy" id="2922319"/>
    <lineage>
        <taxon>Viruses</taxon>
        <taxon>Duplodnaviria</taxon>
        <taxon>Heunggongvirae</taxon>
        <taxon>Uroviricota</taxon>
        <taxon>Caudoviricetes</taxon>
        <taxon>Herelleviridae</taxon>
        <taxon>Brockvirinae</taxon>
        <taxon>Kochikohdavirus</taxon>
        <taxon>Kochikohdavirus car</taxon>
    </lineage>
</organism>
<reference evidence="1 2" key="1">
    <citation type="submission" date="2022-03" db="EMBL/GenBank/DDBJ databases">
        <title>Phage cocktails constrain the growth of Enterococcus.</title>
        <authorList>
            <person name="Wandro S."/>
        </authorList>
    </citation>
    <scope>NUCLEOTIDE SEQUENCE [LARGE SCALE GENOMIC DNA]</scope>
</reference>
<dbReference type="EMBL" id="ON113168">
    <property type="protein sequence ID" value="UQT00198.1"/>
    <property type="molecule type" value="Genomic_DNA"/>
</dbReference>
<evidence type="ECO:0000313" key="1">
    <source>
        <dbReference type="EMBL" id="UQT00198.1"/>
    </source>
</evidence>
<name>A0A9E7DTQ9_9CAUD</name>
<keyword evidence="2" id="KW-1185">Reference proteome</keyword>
<gene>
    <name evidence="1" type="ORF">EGEOBHOM_00039</name>
</gene>
<dbReference type="Proteomes" id="UP001057485">
    <property type="component" value="Segment"/>
</dbReference>